<dbReference type="OrthoDB" id="573511at2"/>
<dbReference type="GO" id="GO:0004672">
    <property type="term" value="F:protein kinase activity"/>
    <property type="evidence" value="ECO:0007669"/>
    <property type="project" value="InterPro"/>
</dbReference>
<dbReference type="Gene3D" id="3.40.50.300">
    <property type="entry name" value="P-loop containing nucleotide triphosphate hydrolases"/>
    <property type="match status" value="2"/>
</dbReference>
<dbReference type="KEGG" id="mpro:BJP34_25405"/>
<dbReference type="InterPro" id="IPR003018">
    <property type="entry name" value="GAF"/>
</dbReference>
<dbReference type="Gene3D" id="3.30.450.40">
    <property type="match status" value="1"/>
</dbReference>
<sequence length="1908" mass="216524">MRDLSGYQVTEKLHESTNSLVYRGHRRADDQPVILKMLKQAYPSPESIAWFKREYETTQTINLPGVIDVYSWENLETNWVMVLEDFGGESLNRIIPKQEFTIAEFLHLAIEIVDILGQVHQQHIIHKDINPSNIILNQNTGRLKLIDFGISTTLSREISTFRNPNVLEGTLAYISPEQTGRMNRAIDYRTDFYSLGVTFYELLTGQLPFPSNDVLELVHCHIAKQPTPPQELKPEIPAILSALLFKLMAKNAEERYLSAYRIKADLEECLRQWQTKGQIDAFVIDQHNVSDQFQIPQKLYGREQEISTLLAAFDRVSQGASEIMLVSGYSGIGKSVLIQEVYKPLTRQHGYFISGKFDQFKRDIPYASLIQAFRSLVQQLLTESEAEINNWREKLQRELGKNGQVIIEVIPEVELIIGPQPPLPELPPTELQNRFNFVFKKFIKIFSQPEHPLVIFLDDLQWADRASLELIQLLMTAADNKYLFLIGAYRDNEVNDVHPLTQSLEQLEKARVIIKRILLPPLALTDVTQLILDTFFGDSITAKSLAKLIQEKTGGNPFFINEFLKSLYSECWLYFNYPSQKWEWDIEQIKAQPLTDNVVELMTKKVKNLPTQTQALLKLAACIGNQFDLKTLAVIYEKSIGETATDLRSALQSGLIVPLSYAYQLVELDIEGLSNQLIVEYKFAHDRIQQAVYSLIPKADTQAVHLGVGKLLLQNTSSEESEQKLFEIVNQLNKGRELIEQQTERDELARLNLRAGKKAKSSAAHQLGFNYLQTGLSLLGNQSWSQQYHLSLDLYVEAAEAAYTIANYDEMEPLTEIVLQKAQTLLDKVKVYEVKIQAYCAQIKFIEAIKTGLDVLKLLGIELPEQSSQSDLTGEIEQIKSALGGRQAQQLMDLPQMTDPHKLAAMRVMSYLLSSAYIAMNQLSLVIWCRQVNLSIQYGNSPDSPFPYAGYGHILCLRGELEAGYQFGQLALKLLERFKDKKFKARIYAIYKLYLKHWKEPLRETSSVSMEAYQSAIETGDLEFAVSVMGTYACALYLSGIELTDAKKETAKAIAASIQTQQEAYLHWNQTYLQAILNLMGQADNPCRLIGEVYDEEKMIPVHLASGDQTGMMHVYLHKLTLCYLFQEFQQAVEYADQFEDYAANAGSSFFLTTAYFYDALARLAFYPDASETERAEILTNVAAKQEKMELWAKQAPMNFLHKFYLVEAERSRVLGKDSEARDYYDRAITLAHKNDYLNDEALAYELAGKFYLARNQNHVARHYLQDAHYTYQGWGAVAKVKDLEARYPQFLATVSTNSIKTSLNPSITDSGKTTSGVLDINSILKASQTISGEIIPDKLLEKLMKILIENAGAQKGFLILDKDDNWVIEAEGTVDSDQVTTLQSLPVDSVDAASQTPVLSVSIINYVARTQENLVLSDAANQGQFTRDPYIVATQPKSIICSPLLNQGKLSGILYLENNLTTDAFTSDRIEVLRMLSAQAAISIENARLYGQLEDYNRNLELKVEERTQELSQTLDVLKATQAELIFENELLKSDEQASNFDYQVGGSLPMDAPTYVVRSADRTLYKALKQGEFCYILNPRQMGKSSLMVRMINHLNNEGISCAAIDLTRIGSENVTPDQWYKGLAVELWRSFGLLRKVNLKKWWNERADISTVQRLSQFIEEVLLGEVDQPDNSLPNKRVVFIDEVDSVLGLNFPVNDFFALIRSCYNQRTINRDYGNLTFALFGVATPSGLITDHQRTPFNIGQAIQLEGFKEHEAQPLLQGLAEKVSNPQTLLKELLGWTSGQPFLTQKICQFIRSTSSAIPINDEAEWIENLVRTKVIENWESQDEPEHLRTIRDRILESQQSVGLLEIYRQIVEQGEVVAVDSPEEKELLLSGLVVKQQGCLRVNNRIYESIFDRSWVEEHV</sequence>
<dbReference type="RefSeq" id="WP_070396876.1">
    <property type="nucleotide sequence ID" value="NZ_CP017599.1"/>
</dbReference>
<dbReference type="PANTHER" id="PTHR43642">
    <property type="entry name" value="HYBRID SIGNAL TRANSDUCTION HISTIDINE KINASE G"/>
    <property type="match status" value="1"/>
</dbReference>
<dbReference type="GO" id="GO:0005524">
    <property type="term" value="F:ATP binding"/>
    <property type="evidence" value="ECO:0007669"/>
    <property type="project" value="InterPro"/>
</dbReference>
<dbReference type="Pfam" id="PF01590">
    <property type="entry name" value="GAF"/>
    <property type="match status" value="1"/>
</dbReference>
<dbReference type="InterPro" id="IPR027417">
    <property type="entry name" value="P-loop_NTPase"/>
</dbReference>
<evidence type="ECO:0000313" key="2">
    <source>
        <dbReference type="EMBL" id="AOX04520.1"/>
    </source>
</evidence>
<name>A0A1D8U3P7_9CYAN</name>
<dbReference type="Gene3D" id="1.10.510.10">
    <property type="entry name" value="Transferase(Phosphotransferase) domain 1"/>
    <property type="match status" value="1"/>
</dbReference>
<dbReference type="PANTHER" id="PTHR43642:SF1">
    <property type="entry name" value="HYBRID SIGNAL TRANSDUCTION HISTIDINE KINASE G"/>
    <property type="match status" value="1"/>
</dbReference>
<dbReference type="EMBL" id="CP017599">
    <property type="protein sequence ID" value="AOX04520.1"/>
    <property type="molecule type" value="Genomic_DNA"/>
</dbReference>
<protein>
    <recommendedName>
        <fullName evidence="1">Protein kinase domain-containing protein</fullName>
    </recommendedName>
</protein>
<feature type="domain" description="Protein kinase" evidence="1">
    <location>
        <begin position="7"/>
        <end position="270"/>
    </location>
</feature>
<reference evidence="3" key="1">
    <citation type="submission" date="2016-10" db="EMBL/GenBank/DDBJ databases">
        <title>Comparative genomics uncovers the prolific and rare metabolic potential of the cyanobacterial genus Moorea.</title>
        <authorList>
            <person name="Leao T."/>
            <person name="Castelao G."/>
            <person name="Korobeynikov A."/>
            <person name="Monroe E.A."/>
            <person name="Podell S."/>
            <person name="Glukhov E."/>
            <person name="Allen E."/>
            <person name="Gerwick W.H."/>
            <person name="Gerwick L."/>
        </authorList>
    </citation>
    <scope>NUCLEOTIDE SEQUENCE [LARGE SCALE GENOMIC DNA]</scope>
    <source>
        <strain evidence="3">PAL-8-15-08-1</strain>
    </source>
</reference>
<dbReference type="SUPFAM" id="SSF52540">
    <property type="entry name" value="P-loop containing nucleoside triphosphate hydrolases"/>
    <property type="match status" value="2"/>
</dbReference>
<dbReference type="Pfam" id="PF00069">
    <property type="entry name" value="Pkinase"/>
    <property type="match status" value="1"/>
</dbReference>
<dbReference type="SUPFAM" id="SSF56112">
    <property type="entry name" value="Protein kinase-like (PK-like)"/>
    <property type="match status" value="1"/>
</dbReference>
<organism evidence="2 3">
    <name type="scientific">Moorena producens PAL-8-15-08-1</name>
    <dbReference type="NCBI Taxonomy" id="1458985"/>
    <lineage>
        <taxon>Bacteria</taxon>
        <taxon>Bacillati</taxon>
        <taxon>Cyanobacteriota</taxon>
        <taxon>Cyanophyceae</taxon>
        <taxon>Coleofasciculales</taxon>
        <taxon>Coleofasciculaceae</taxon>
        <taxon>Moorena</taxon>
    </lineage>
</organism>
<dbReference type="Pfam" id="PF14516">
    <property type="entry name" value="AAA_35"/>
    <property type="match status" value="1"/>
</dbReference>
<evidence type="ECO:0000259" key="1">
    <source>
        <dbReference type="PROSITE" id="PS50011"/>
    </source>
</evidence>
<dbReference type="InterPro" id="IPR000719">
    <property type="entry name" value="Prot_kinase_dom"/>
</dbReference>
<accession>A0A1D8U3P7</accession>
<dbReference type="STRING" id="1458985.BJP34_25405"/>
<dbReference type="InterPro" id="IPR029016">
    <property type="entry name" value="GAF-like_dom_sf"/>
</dbReference>
<dbReference type="SMART" id="SM00065">
    <property type="entry name" value="GAF"/>
    <property type="match status" value="1"/>
</dbReference>
<dbReference type="InterPro" id="IPR011009">
    <property type="entry name" value="Kinase-like_dom_sf"/>
</dbReference>
<dbReference type="SUPFAM" id="SSF55781">
    <property type="entry name" value="GAF domain-like"/>
    <property type="match status" value="1"/>
</dbReference>
<dbReference type="PROSITE" id="PS50011">
    <property type="entry name" value="PROTEIN_KINASE_DOM"/>
    <property type="match status" value="1"/>
</dbReference>
<dbReference type="InterPro" id="IPR041664">
    <property type="entry name" value="AAA_16"/>
</dbReference>
<evidence type="ECO:0000313" key="3">
    <source>
        <dbReference type="Proteomes" id="UP000177870"/>
    </source>
</evidence>
<dbReference type="InterPro" id="IPR053159">
    <property type="entry name" value="Hybrid_Histidine_Kinase"/>
</dbReference>
<dbReference type="CDD" id="cd14014">
    <property type="entry name" value="STKc_PknB_like"/>
    <property type="match status" value="1"/>
</dbReference>
<dbReference type="Proteomes" id="UP000177870">
    <property type="component" value="Chromosome"/>
</dbReference>
<gene>
    <name evidence="2" type="ORF">BJP34_25405</name>
</gene>
<proteinExistence type="predicted"/>
<dbReference type="InterPro" id="IPR011990">
    <property type="entry name" value="TPR-like_helical_dom_sf"/>
</dbReference>
<dbReference type="SUPFAM" id="SSF48452">
    <property type="entry name" value="TPR-like"/>
    <property type="match status" value="1"/>
</dbReference>
<dbReference type="Pfam" id="PF13191">
    <property type="entry name" value="AAA_16"/>
    <property type="match status" value="1"/>
</dbReference>
<dbReference type="Gene3D" id="3.30.200.20">
    <property type="entry name" value="Phosphorylase Kinase, domain 1"/>
    <property type="match status" value="1"/>
</dbReference>